<gene>
    <name evidence="3" type="ORF">KUDE01_005855</name>
</gene>
<accession>A0AAD9CJ63</accession>
<sequence>MTEGHHFFTSYALVQELLKSKVALVGTIRRNKPELPPKLLQVRQRAALSSLFGFNKNTAAVSYIPKRGRNVLLLSSKHRDPAVTEEEKRKPVIIADYNHCKGGVDNLDKVVGSYSCRRMTHRWPQVLFYNMIDVSAFNAFVLFTAVDPSWKQAKSLRRRLFLEELGRSLVSAKIMRRKHPPRTPAVSIVADIQASAAAPDTGTTASGSAPDTGTTASGSTKKRGLCWMCTGKKKKSTTTCIRCEKFTCREHQIPCCRFCWMN</sequence>
<feature type="compositionally biased region" description="Polar residues" evidence="1">
    <location>
        <begin position="201"/>
        <end position="219"/>
    </location>
</feature>
<name>A0AAD9CJ63_DISEL</name>
<dbReference type="Pfam" id="PF13843">
    <property type="entry name" value="DDE_Tnp_1_7"/>
    <property type="match status" value="1"/>
</dbReference>
<protein>
    <submittedName>
        <fullName evidence="3">PiggyBac transposable element-derived protein 4</fullName>
    </submittedName>
</protein>
<dbReference type="Proteomes" id="UP001228049">
    <property type="component" value="Unassembled WGS sequence"/>
</dbReference>
<comment type="caution">
    <text evidence="3">The sequence shown here is derived from an EMBL/GenBank/DDBJ whole genome shotgun (WGS) entry which is preliminary data.</text>
</comment>
<proteinExistence type="predicted"/>
<dbReference type="InterPro" id="IPR029526">
    <property type="entry name" value="PGBD"/>
</dbReference>
<evidence type="ECO:0000256" key="1">
    <source>
        <dbReference type="SAM" id="MobiDB-lite"/>
    </source>
</evidence>
<evidence type="ECO:0000313" key="3">
    <source>
        <dbReference type="EMBL" id="KAK1902895.1"/>
    </source>
</evidence>
<feature type="domain" description="PiggyBac transposable element-derived protein" evidence="2">
    <location>
        <begin position="7"/>
        <end position="140"/>
    </location>
</feature>
<dbReference type="PANTHER" id="PTHR46599:SF6">
    <property type="entry name" value="DUAL SPECIFICITY PHOSPHATASE 26"/>
    <property type="match status" value="1"/>
</dbReference>
<organism evidence="3 4">
    <name type="scientific">Dissostichus eleginoides</name>
    <name type="common">Patagonian toothfish</name>
    <name type="synonym">Dissostichus amissus</name>
    <dbReference type="NCBI Taxonomy" id="100907"/>
    <lineage>
        <taxon>Eukaryota</taxon>
        <taxon>Metazoa</taxon>
        <taxon>Chordata</taxon>
        <taxon>Craniata</taxon>
        <taxon>Vertebrata</taxon>
        <taxon>Euteleostomi</taxon>
        <taxon>Actinopterygii</taxon>
        <taxon>Neopterygii</taxon>
        <taxon>Teleostei</taxon>
        <taxon>Neoteleostei</taxon>
        <taxon>Acanthomorphata</taxon>
        <taxon>Eupercaria</taxon>
        <taxon>Perciformes</taxon>
        <taxon>Notothenioidei</taxon>
        <taxon>Nototheniidae</taxon>
        <taxon>Dissostichus</taxon>
    </lineage>
</organism>
<dbReference type="EMBL" id="JASDAP010000005">
    <property type="protein sequence ID" value="KAK1902895.1"/>
    <property type="molecule type" value="Genomic_DNA"/>
</dbReference>
<keyword evidence="4" id="KW-1185">Reference proteome</keyword>
<dbReference type="AlphaFoldDB" id="A0AAD9CJ63"/>
<dbReference type="PANTHER" id="PTHR46599">
    <property type="entry name" value="PIGGYBAC TRANSPOSABLE ELEMENT-DERIVED PROTEIN 4"/>
    <property type="match status" value="1"/>
</dbReference>
<reference evidence="3" key="1">
    <citation type="submission" date="2023-04" db="EMBL/GenBank/DDBJ databases">
        <title>Chromosome-level genome of Chaenocephalus aceratus.</title>
        <authorList>
            <person name="Park H."/>
        </authorList>
    </citation>
    <scope>NUCLEOTIDE SEQUENCE</scope>
    <source>
        <strain evidence="3">DE</strain>
        <tissue evidence="3">Muscle</tissue>
    </source>
</reference>
<feature type="region of interest" description="Disordered" evidence="1">
    <location>
        <begin position="199"/>
        <end position="221"/>
    </location>
</feature>
<evidence type="ECO:0000313" key="4">
    <source>
        <dbReference type="Proteomes" id="UP001228049"/>
    </source>
</evidence>
<evidence type="ECO:0000259" key="2">
    <source>
        <dbReference type="Pfam" id="PF13843"/>
    </source>
</evidence>